<evidence type="ECO:0000256" key="2">
    <source>
        <dbReference type="SAM" id="Phobius"/>
    </source>
</evidence>
<sequence length="206" mass="21665">MRNESAGGSRNAPATGAARLSERIAAAEQSEETPMTERQSPPRGPTDERPRMGPTRLATLVVAALASAALAWLLVSLFYADIPPLPWLPPATIAALAVLEGYAAINTRARIERRPGRDPVDPLAVARFVVLAKASSLAGAIFAGFYAGLDAWLLVEPTRAAGNDVPAATAGLVASLGLVVAALLLERSGRVPKRPGDDRENDERQD</sequence>
<feature type="transmembrane region" description="Helical" evidence="2">
    <location>
        <begin position="125"/>
        <end position="147"/>
    </location>
</feature>
<name>A0A495JNK3_9ACTN</name>
<organism evidence="3 4">
    <name type="scientific">Micromonospora pisi</name>
    <dbReference type="NCBI Taxonomy" id="589240"/>
    <lineage>
        <taxon>Bacteria</taxon>
        <taxon>Bacillati</taxon>
        <taxon>Actinomycetota</taxon>
        <taxon>Actinomycetes</taxon>
        <taxon>Micromonosporales</taxon>
        <taxon>Micromonosporaceae</taxon>
        <taxon>Micromonospora</taxon>
    </lineage>
</organism>
<dbReference type="Pfam" id="PF11377">
    <property type="entry name" value="DUF3180"/>
    <property type="match status" value="1"/>
</dbReference>
<keyword evidence="2" id="KW-0812">Transmembrane</keyword>
<feature type="transmembrane region" description="Helical" evidence="2">
    <location>
        <begin position="167"/>
        <end position="185"/>
    </location>
</feature>
<evidence type="ECO:0000313" key="3">
    <source>
        <dbReference type="EMBL" id="RKR89619.1"/>
    </source>
</evidence>
<evidence type="ECO:0000313" key="4">
    <source>
        <dbReference type="Proteomes" id="UP000277671"/>
    </source>
</evidence>
<proteinExistence type="predicted"/>
<keyword evidence="2" id="KW-0472">Membrane</keyword>
<dbReference type="AlphaFoldDB" id="A0A495JNK3"/>
<dbReference type="EMBL" id="RBKT01000001">
    <property type="protein sequence ID" value="RKR89619.1"/>
    <property type="molecule type" value="Genomic_DNA"/>
</dbReference>
<accession>A0A495JNK3</accession>
<comment type="caution">
    <text evidence="3">The sequence shown here is derived from an EMBL/GenBank/DDBJ whole genome shotgun (WGS) entry which is preliminary data.</text>
</comment>
<protein>
    <submittedName>
        <fullName evidence="3">Uncharacterized protein DUF3180</fullName>
    </submittedName>
</protein>
<dbReference type="InterPro" id="IPR021517">
    <property type="entry name" value="DUF3180"/>
</dbReference>
<evidence type="ECO:0000256" key="1">
    <source>
        <dbReference type="SAM" id="MobiDB-lite"/>
    </source>
</evidence>
<keyword evidence="4" id="KW-1185">Reference proteome</keyword>
<keyword evidence="2" id="KW-1133">Transmembrane helix</keyword>
<gene>
    <name evidence="3" type="ORF">BDK92_3974</name>
</gene>
<reference evidence="3 4" key="1">
    <citation type="submission" date="2018-10" db="EMBL/GenBank/DDBJ databases">
        <title>Sequencing the genomes of 1000 actinobacteria strains.</title>
        <authorList>
            <person name="Klenk H.-P."/>
        </authorList>
    </citation>
    <scope>NUCLEOTIDE SEQUENCE [LARGE SCALE GENOMIC DNA]</scope>
    <source>
        <strain evidence="3 4">DSM 45175</strain>
    </source>
</reference>
<dbReference type="Proteomes" id="UP000277671">
    <property type="component" value="Unassembled WGS sequence"/>
</dbReference>
<feature type="region of interest" description="Disordered" evidence="1">
    <location>
        <begin position="1"/>
        <end position="52"/>
    </location>
</feature>
<feature type="transmembrane region" description="Helical" evidence="2">
    <location>
        <begin position="86"/>
        <end position="105"/>
    </location>
</feature>
<feature type="transmembrane region" description="Helical" evidence="2">
    <location>
        <begin position="57"/>
        <end position="80"/>
    </location>
</feature>